<dbReference type="PANTHER" id="PTHR43479:SF7">
    <property type="entry name" value="TETR-FAMILY TRANSCRIPTIONAL REGULATOR"/>
    <property type="match status" value="1"/>
</dbReference>
<dbReference type="STRING" id="33978.A6M13_03275"/>
<keyword evidence="1 2" id="KW-0238">DNA-binding</keyword>
<evidence type="ECO:0000313" key="4">
    <source>
        <dbReference type="EMBL" id="OCS84612.1"/>
    </source>
</evidence>
<dbReference type="Pfam" id="PF14278">
    <property type="entry name" value="TetR_C_8"/>
    <property type="match status" value="1"/>
</dbReference>
<dbReference type="InterPro" id="IPR009057">
    <property type="entry name" value="Homeodomain-like_sf"/>
</dbReference>
<evidence type="ECO:0000256" key="2">
    <source>
        <dbReference type="PROSITE-ProRule" id="PRU00335"/>
    </source>
</evidence>
<dbReference type="InterPro" id="IPR001647">
    <property type="entry name" value="HTH_TetR"/>
</dbReference>
<comment type="caution">
    <text evidence="4">The sequence shown here is derived from an EMBL/GenBank/DDBJ whole genome shotgun (WGS) entry which is preliminary data.</text>
</comment>
<dbReference type="InterPro" id="IPR050624">
    <property type="entry name" value="HTH-type_Tx_Regulator"/>
</dbReference>
<dbReference type="AlphaFoldDB" id="A0A1C0YBQ8"/>
<feature type="DNA-binding region" description="H-T-H motif" evidence="2">
    <location>
        <begin position="31"/>
        <end position="50"/>
    </location>
</feature>
<dbReference type="OrthoDB" id="9810250at2"/>
<dbReference type="Gene3D" id="1.10.357.10">
    <property type="entry name" value="Tetracycline Repressor, domain 2"/>
    <property type="match status" value="1"/>
</dbReference>
<evidence type="ECO:0000256" key="1">
    <source>
        <dbReference type="ARBA" id="ARBA00023125"/>
    </source>
</evidence>
<accession>A0A1C0YBQ8</accession>
<dbReference type="PANTHER" id="PTHR43479">
    <property type="entry name" value="ACREF/ENVCD OPERON REPRESSOR-RELATED"/>
    <property type="match status" value="1"/>
</dbReference>
<dbReference type="GO" id="GO:0003677">
    <property type="term" value="F:DNA binding"/>
    <property type="evidence" value="ECO:0007669"/>
    <property type="project" value="UniProtKB-UniRule"/>
</dbReference>
<sequence>MKQDLRVKKTKKALFEALLQLLQTYNFFDVTVTKLCEKADVNRSTFYAHYTNMEDLFVSHMMQMMEALIAEYQQAHTQVGRGEQTALTNVFQHILSNRTFYDVLFSDKLPAKYLALFSHYYMQVPKEIIAQSGKSEMDEELYYTFCISATIGVINHWRKSNYAKTPLEMSQQTVLFFSQ</sequence>
<evidence type="ECO:0000313" key="5">
    <source>
        <dbReference type="Proteomes" id="UP000093199"/>
    </source>
</evidence>
<protein>
    <recommendedName>
        <fullName evidence="3">HTH tetR-type domain-containing protein</fullName>
    </recommendedName>
</protein>
<keyword evidence="5" id="KW-1185">Reference proteome</keyword>
<dbReference type="SUPFAM" id="SSF46689">
    <property type="entry name" value="Homeodomain-like"/>
    <property type="match status" value="1"/>
</dbReference>
<dbReference type="EMBL" id="MASJ01000023">
    <property type="protein sequence ID" value="OCS84612.1"/>
    <property type="molecule type" value="Genomic_DNA"/>
</dbReference>
<reference evidence="4 5" key="1">
    <citation type="submission" date="2016-07" db="EMBL/GenBank/DDBJ databases">
        <title>Caryophanon tenue genome sequencing.</title>
        <authorList>
            <person name="Verma A."/>
            <person name="Pal Y."/>
            <person name="Krishnamurthi S."/>
        </authorList>
    </citation>
    <scope>NUCLEOTIDE SEQUENCE [LARGE SCALE GENOMIC DNA]</scope>
    <source>
        <strain evidence="4 5">DSM 14152</strain>
    </source>
</reference>
<dbReference type="RefSeq" id="WP_066545713.1">
    <property type="nucleotide sequence ID" value="NZ_MASJ01000023.1"/>
</dbReference>
<evidence type="ECO:0000259" key="3">
    <source>
        <dbReference type="PROSITE" id="PS50977"/>
    </source>
</evidence>
<dbReference type="Pfam" id="PF00440">
    <property type="entry name" value="TetR_N"/>
    <property type="match status" value="1"/>
</dbReference>
<name>A0A1C0YBQ8_9BACL</name>
<dbReference type="InterPro" id="IPR039532">
    <property type="entry name" value="TetR_C_Firmicutes"/>
</dbReference>
<dbReference type="PROSITE" id="PS50977">
    <property type="entry name" value="HTH_TETR_2"/>
    <property type="match status" value="1"/>
</dbReference>
<feature type="domain" description="HTH tetR-type" evidence="3">
    <location>
        <begin position="8"/>
        <end position="68"/>
    </location>
</feature>
<organism evidence="4 5">
    <name type="scientific">Caryophanon tenue</name>
    <dbReference type="NCBI Taxonomy" id="33978"/>
    <lineage>
        <taxon>Bacteria</taxon>
        <taxon>Bacillati</taxon>
        <taxon>Bacillota</taxon>
        <taxon>Bacilli</taxon>
        <taxon>Bacillales</taxon>
        <taxon>Caryophanaceae</taxon>
        <taxon>Caryophanon</taxon>
    </lineage>
</organism>
<dbReference type="Proteomes" id="UP000093199">
    <property type="component" value="Unassembled WGS sequence"/>
</dbReference>
<proteinExistence type="predicted"/>
<gene>
    <name evidence="4" type="ORF">A6M13_03275</name>
</gene>